<evidence type="ECO:0000313" key="4">
    <source>
        <dbReference type="Proteomes" id="UP001139068"/>
    </source>
</evidence>
<proteinExistence type="predicted"/>
<sequence length="112" mass="11150">MQKRQLYLVPAFAVAATVVGMGVASPAAADCNYSGGSTLCSSGTVRGGSAPPQATFDPYPCYGDPTCDYYDNWDPNIYLDLPGIGGGRPGVGGGPIIPGGRPGGGGGRPGRG</sequence>
<keyword evidence="4" id="KW-1185">Reference proteome</keyword>
<name>A0ABS9YU31_9MYCO</name>
<dbReference type="RefSeq" id="WP_243071125.1">
    <property type="nucleotide sequence ID" value="NZ_JAIVFL010000001.1"/>
</dbReference>
<comment type="caution">
    <text evidence="3">The sequence shown here is derived from an EMBL/GenBank/DDBJ whole genome shotgun (WGS) entry which is preliminary data.</text>
</comment>
<gene>
    <name evidence="3" type="ORF">K9U37_07325</name>
</gene>
<feature type="region of interest" description="Disordered" evidence="1">
    <location>
        <begin position="89"/>
        <end position="112"/>
    </location>
</feature>
<evidence type="ECO:0000313" key="3">
    <source>
        <dbReference type="EMBL" id="MCI4674728.1"/>
    </source>
</evidence>
<accession>A0ABS9YU31</accession>
<evidence type="ECO:0000256" key="2">
    <source>
        <dbReference type="SAM" id="SignalP"/>
    </source>
</evidence>
<reference evidence="3" key="1">
    <citation type="journal article" date="2022" name="ISME J.">
        <title>Identification of active gaseous-alkane degraders at natural gas seeps.</title>
        <authorList>
            <person name="Farhan Ul Haque M."/>
            <person name="Hernandez M."/>
            <person name="Crombie A.T."/>
            <person name="Murrell J.C."/>
        </authorList>
    </citation>
    <scope>NUCLEOTIDE SEQUENCE</scope>
    <source>
        <strain evidence="3">ANDR5</strain>
    </source>
</reference>
<dbReference type="EMBL" id="JAIVFL010000001">
    <property type="protein sequence ID" value="MCI4674728.1"/>
    <property type="molecule type" value="Genomic_DNA"/>
</dbReference>
<dbReference type="Proteomes" id="UP001139068">
    <property type="component" value="Unassembled WGS sequence"/>
</dbReference>
<organism evidence="3 4">
    <name type="scientific">Candidatus Mycolicibacterium alkanivorans</name>
    <dbReference type="NCBI Taxonomy" id="2954114"/>
    <lineage>
        <taxon>Bacteria</taxon>
        <taxon>Bacillati</taxon>
        <taxon>Actinomycetota</taxon>
        <taxon>Actinomycetes</taxon>
        <taxon>Mycobacteriales</taxon>
        <taxon>Mycobacteriaceae</taxon>
        <taxon>Mycolicibacterium</taxon>
    </lineage>
</organism>
<feature type="chain" id="PRO_5045169384" evidence="2">
    <location>
        <begin position="30"/>
        <end position="112"/>
    </location>
</feature>
<keyword evidence="2" id="KW-0732">Signal</keyword>
<feature type="signal peptide" evidence="2">
    <location>
        <begin position="1"/>
        <end position="29"/>
    </location>
</feature>
<evidence type="ECO:0000256" key="1">
    <source>
        <dbReference type="SAM" id="MobiDB-lite"/>
    </source>
</evidence>
<protein>
    <submittedName>
        <fullName evidence="3">Uncharacterized protein</fullName>
    </submittedName>
</protein>